<protein>
    <submittedName>
        <fullName evidence="1">Uncharacterized protein</fullName>
    </submittedName>
</protein>
<dbReference type="EMBL" id="FTMP01000003">
    <property type="protein sequence ID" value="SIQ32002.1"/>
    <property type="molecule type" value="Genomic_DNA"/>
</dbReference>
<name>A0A1N6RTF3_AQUAC</name>
<gene>
    <name evidence="1" type="ORF">SAMN05878282_103162</name>
</gene>
<sequence length="82" mass="9491">MAPLIPGLACTDEETTQALPKERWRRIGQDDHVRLYAHDDYMQRNSESGFNLRQLDQSYFGVQTFKRLGLKDSSILYIVSKA</sequence>
<accession>A0A1N6RTF3</accession>
<proteinExistence type="predicted"/>
<evidence type="ECO:0000313" key="1">
    <source>
        <dbReference type="EMBL" id="SIQ32002.1"/>
    </source>
</evidence>
<reference evidence="1 2" key="1">
    <citation type="submission" date="2017-01" db="EMBL/GenBank/DDBJ databases">
        <authorList>
            <person name="Mah S.A."/>
            <person name="Swanson W.J."/>
            <person name="Moy G.W."/>
            <person name="Vacquier V.D."/>
        </authorList>
    </citation>
    <scope>NUCLEOTIDE SEQUENCE [LARGE SCALE GENOMIC DNA]</scope>
    <source>
        <strain evidence="1 2">RU36E</strain>
    </source>
</reference>
<evidence type="ECO:0000313" key="2">
    <source>
        <dbReference type="Proteomes" id="UP000185841"/>
    </source>
</evidence>
<dbReference type="AlphaFoldDB" id="A0A1N6RTF3"/>
<organism evidence="1 2">
    <name type="scientific">Aquipseudomonas alcaligenes</name>
    <name type="common">Pseudomonas alcaligenes</name>
    <dbReference type="NCBI Taxonomy" id="43263"/>
    <lineage>
        <taxon>Bacteria</taxon>
        <taxon>Pseudomonadati</taxon>
        <taxon>Pseudomonadota</taxon>
        <taxon>Gammaproteobacteria</taxon>
        <taxon>Pseudomonadales</taxon>
        <taxon>Pseudomonadaceae</taxon>
        <taxon>Aquipseudomonas</taxon>
    </lineage>
</organism>
<dbReference type="Proteomes" id="UP000185841">
    <property type="component" value="Unassembled WGS sequence"/>
</dbReference>